<evidence type="ECO:0000313" key="1">
    <source>
        <dbReference type="EMBL" id="KAI3678803.1"/>
    </source>
</evidence>
<protein>
    <submittedName>
        <fullName evidence="1">Uncharacterized protein</fullName>
    </submittedName>
</protein>
<accession>A0ACB8Y5A6</accession>
<sequence>MANPPTTSRATTLPAVKRRKLSDDHHSLLPPLPDHVAHLCLSLISPTTMFSVCRSWRRLLYSSTFPPFRSLYTLSLPTAGGGHHQTLKLSSFDPISSKWITVDPPPAPPLPSLHRLSVRHPSFVSRNLPVQSVSVAGKLVLVAANSGRLVPAFSHPIVFDPLSDSWSSCPPLSAPRRWCAAGASRGTVVVASGIASHYTQTVAHSVEKWVLRKTEDFDRKRRISDGNWEKMRSLRNAKLCREAIDAVGWRGKLCMVNVKGDYAKEGFVYDVDSDEWVAMAEGMLGGWRGPAAAMEEETLYVVDESRGVLKRYDESVDGWSEVMADERLKGAEHIAAGGGRVCVLCEKKDVGILVVDVVATPPQIWVVEIPAGEQILAVHVLPRMCRPELRPPVGSESK</sequence>
<evidence type="ECO:0000313" key="2">
    <source>
        <dbReference type="Proteomes" id="UP001055879"/>
    </source>
</evidence>
<organism evidence="1 2">
    <name type="scientific">Arctium lappa</name>
    <name type="common">Greater burdock</name>
    <name type="synonym">Lappa major</name>
    <dbReference type="NCBI Taxonomy" id="4217"/>
    <lineage>
        <taxon>Eukaryota</taxon>
        <taxon>Viridiplantae</taxon>
        <taxon>Streptophyta</taxon>
        <taxon>Embryophyta</taxon>
        <taxon>Tracheophyta</taxon>
        <taxon>Spermatophyta</taxon>
        <taxon>Magnoliopsida</taxon>
        <taxon>eudicotyledons</taxon>
        <taxon>Gunneridae</taxon>
        <taxon>Pentapetalae</taxon>
        <taxon>asterids</taxon>
        <taxon>campanulids</taxon>
        <taxon>Asterales</taxon>
        <taxon>Asteraceae</taxon>
        <taxon>Carduoideae</taxon>
        <taxon>Cardueae</taxon>
        <taxon>Arctiinae</taxon>
        <taxon>Arctium</taxon>
    </lineage>
</organism>
<comment type="caution">
    <text evidence="1">The sequence shown here is derived from an EMBL/GenBank/DDBJ whole genome shotgun (WGS) entry which is preliminary data.</text>
</comment>
<keyword evidence="2" id="KW-1185">Reference proteome</keyword>
<name>A0ACB8Y5A6_ARCLA</name>
<dbReference type="Proteomes" id="UP001055879">
    <property type="component" value="Linkage Group LG14"/>
</dbReference>
<reference evidence="1 2" key="2">
    <citation type="journal article" date="2022" name="Mol. Ecol. Resour.">
        <title>The genomes of chicory, endive, great burdock and yacon provide insights into Asteraceae paleo-polyploidization history and plant inulin production.</title>
        <authorList>
            <person name="Fan W."/>
            <person name="Wang S."/>
            <person name="Wang H."/>
            <person name="Wang A."/>
            <person name="Jiang F."/>
            <person name="Liu H."/>
            <person name="Zhao H."/>
            <person name="Xu D."/>
            <person name="Zhang Y."/>
        </authorList>
    </citation>
    <scope>NUCLEOTIDE SEQUENCE [LARGE SCALE GENOMIC DNA]</scope>
    <source>
        <strain evidence="2">cv. Niubang</strain>
        <tissue evidence="1">Leaf</tissue>
    </source>
</reference>
<proteinExistence type="predicted"/>
<gene>
    <name evidence="1" type="ORF">L6452_38106</name>
</gene>
<dbReference type="EMBL" id="CM042060">
    <property type="protein sequence ID" value="KAI3678803.1"/>
    <property type="molecule type" value="Genomic_DNA"/>
</dbReference>
<reference evidence="2" key="1">
    <citation type="journal article" date="2022" name="Mol. Ecol. Resour.">
        <title>The genomes of chicory, endive, great burdock and yacon provide insights into Asteraceae palaeo-polyploidization history and plant inulin production.</title>
        <authorList>
            <person name="Fan W."/>
            <person name="Wang S."/>
            <person name="Wang H."/>
            <person name="Wang A."/>
            <person name="Jiang F."/>
            <person name="Liu H."/>
            <person name="Zhao H."/>
            <person name="Xu D."/>
            <person name="Zhang Y."/>
        </authorList>
    </citation>
    <scope>NUCLEOTIDE SEQUENCE [LARGE SCALE GENOMIC DNA]</scope>
    <source>
        <strain evidence="2">cv. Niubang</strain>
    </source>
</reference>